<keyword evidence="1" id="KW-0812">Transmembrane</keyword>
<evidence type="ECO:0008006" key="4">
    <source>
        <dbReference type="Google" id="ProtNLM"/>
    </source>
</evidence>
<dbReference type="Pfam" id="PF10095">
    <property type="entry name" value="DUF2333"/>
    <property type="match status" value="1"/>
</dbReference>
<dbReference type="EMBL" id="NRSJ01000042">
    <property type="protein sequence ID" value="MBK1706476.1"/>
    <property type="molecule type" value="Genomic_DNA"/>
</dbReference>
<keyword evidence="3" id="KW-1185">Reference proteome</keyword>
<comment type="caution">
    <text evidence="2">The sequence shown here is derived from an EMBL/GenBank/DDBJ whole genome shotgun (WGS) entry which is preliminary data.</text>
</comment>
<name>A0AAJ0XB56_9GAMM</name>
<dbReference type="RefSeq" id="WP_200347930.1">
    <property type="nucleotide sequence ID" value="NZ_NRSJ01000042.1"/>
</dbReference>
<dbReference type="InterPro" id="IPR016936">
    <property type="entry name" value="UCP029693"/>
</dbReference>
<protein>
    <recommendedName>
        <fullName evidence="4">DUF2333 family protein</fullName>
    </recommendedName>
</protein>
<accession>A0AAJ0XB56</accession>
<dbReference type="AlphaFoldDB" id="A0AAJ0XB56"/>
<keyword evidence="1" id="KW-0472">Membrane</keyword>
<organism evidence="2 3">
    <name type="scientific">Halochromatium glycolicum</name>
    <dbReference type="NCBI Taxonomy" id="85075"/>
    <lineage>
        <taxon>Bacteria</taxon>
        <taxon>Pseudomonadati</taxon>
        <taxon>Pseudomonadota</taxon>
        <taxon>Gammaproteobacteria</taxon>
        <taxon>Chromatiales</taxon>
        <taxon>Chromatiaceae</taxon>
        <taxon>Halochromatium</taxon>
    </lineage>
</organism>
<dbReference type="Proteomes" id="UP001296776">
    <property type="component" value="Unassembled WGS sequence"/>
</dbReference>
<proteinExistence type="predicted"/>
<feature type="transmembrane region" description="Helical" evidence="1">
    <location>
        <begin position="31"/>
        <end position="53"/>
    </location>
</feature>
<gene>
    <name evidence="2" type="ORF">CKO40_18455</name>
</gene>
<evidence type="ECO:0000313" key="3">
    <source>
        <dbReference type="Proteomes" id="UP001296776"/>
    </source>
</evidence>
<dbReference type="PIRSF" id="PIRSF029693">
    <property type="entry name" value="UCP029693"/>
    <property type="match status" value="1"/>
</dbReference>
<reference evidence="2" key="2">
    <citation type="journal article" date="2020" name="Microorganisms">
        <title>Osmotic Adaptation and Compatible Solute Biosynthesis of Phototrophic Bacteria as Revealed from Genome Analyses.</title>
        <authorList>
            <person name="Imhoff J.F."/>
            <person name="Rahn T."/>
            <person name="Kunzel S."/>
            <person name="Keller A."/>
            <person name="Neulinger S.C."/>
        </authorList>
    </citation>
    <scope>NUCLEOTIDE SEQUENCE</scope>
    <source>
        <strain evidence="2">DSM 11080</strain>
    </source>
</reference>
<reference evidence="2" key="1">
    <citation type="submission" date="2017-08" db="EMBL/GenBank/DDBJ databases">
        <authorList>
            <person name="Imhoff J.F."/>
            <person name="Rahn T."/>
            <person name="Kuenzel S."/>
            <person name="Neulinger S.C."/>
        </authorList>
    </citation>
    <scope>NUCLEOTIDE SEQUENCE</scope>
    <source>
        <strain evidence="2">DSM 11080</strain>
    </source>
</reference>
<keyword evidence="1" id="KW-1133">Transmembrane helix</keyword>
<evidence type="ECO:0000313" key="2">
    <source>
        <dbReference type="EMBL" id="MBK1706476.1"/>
    </source>
</evidence>
<sequence length="363" mass="39693">MSDPKHRPSRGDSTLSPAIRPARKRGLWRPWLKLVIGLLAGYAVVTAALGIYWCQQPPPLDVHALAQAQSSETSAPPVPGSTFVATTIAVAETLLNKPGGFLHNDRLPPGVLVDNCPSWECGVIMALRDALRALRNDFSRTQTQSAENLDLKRADLQFAIDPKCWIMPAAEDEYQKGIDALKRYLDALNNGRVMNGRFSVRADNLAEYLALVEKRLGNFGLRLSANKTAGAMPSFAHAGKADRAESASAPAEDAMIDEAPLHWTAPERIDNVFYCARGYSWAFRHFMQALRIDFAPVVADKTAGPTMAQIERDLRGASKPMRSPLVLMGSGYGFLANHSMVLSSYIARVNAAVLDLRLLLQQG</sequence>
<evidence type="ECO:0000256" key="1">
    <source>
        <dbReference type="SAM" id="Phobius"/>
    </source>
</evidence>